<name>M5FQI3_DACPD</name>
<evidence type="ECO:0000256" key="1">
    <source>
        <dbReference type="ARBA" id="ARBA00001946"/>
    </source>
</evidence>
<dbReference type="HOGENOM" id="CLU_074148_0_0_1"/>
<organism evidence="7 8">
    <name type="scientific">Dacryopinax primogenitus (strain DJM 731)</name>
    <name type="common">Brown rot fungus</name>
    <dbReference type="NCBI Taxonomy" id="1858805"/>
    <lineage>
        <taxon>Eukaryota</taxon>
        <taxon>Fungi</taxon>
        <taxon>Dikarya</taxon>
        <taxon>Basidiomycota</taxon>
        <taxon>Agaricomycotina</taxon>
        <taxon>Dacrymycetes</taxon>
        <taxon>Dacrymycetales</taxon>
        <taxon>Dacrymycetaceae</taxon>
        <taxon>Dacryopinax</taxon>
    </lineage>
</organism>
<dbReference type="EC" id="4.2.3.-" evidence="6"/>
<sequence length="325" mass="36878">MAIQPRMLPSSSHPQAQRIRTGINDWLAEYWPFPSGIPVEKILAKHDLGGLAVWCVPTGDADRLIWAGRLCGLILLADDYIDNDKDLSRIPFMKTAIEGLEPAAAAAPDPATASLNITWRAVRMLSSRQEFIWNVKLTKAWFDTHYEPPTTTLEDYLMARRANIGVHMFLNWVRWALDFDFDDSILTHPLFCNAEDMVADHSGLTNDYYSYEKEKDFESDGMNVVRVLMDRENLDVAAARQRVHMLLLEKEQQFWLAAEAVMTDPVLGQNTKVCTYMINLAHVMGGNISWSEENGRYNLTGVLGYESLRNHVDEMPTACFVPLPI</sequence>
<dbReference type="AlphaFoldDB" id="M5FQI3"/>
<dbReference type="GO" id="GO:0008299">
    <property type="term" value="P:isoprenoid biosynthetic process"/>
    <property type="evidence" value="ECO:0007669"/>
    <property type="project" value="UniProtKB-ARBA"/>
</dbReference>
<protein>
    <recommendedName>
        <fullName evidence="6">Terpene synthase</fullName>
        <ecNumber evidence="6">4.2.3.-</ecNumber>
    </recommendedName>
</protein>
<comment type="cofactor">
    <cofactor evidence="1 6">
        <name>Mg(2+)</name>
        <dbReference type="ChEBI" id="CHEBI:18420"/>
    </cofactor>
</comment>
<dbReference type="SFLD" id="SFLDG01020">
    <property type="entry name" value="Terpene_Cyclase_Like_2"/>
    <property type="match status" value="1"/>
</dbReference>
<dbReference type="SUPFAM" id="SSF48576">
    <property type="entry name" value="Terpenoid synthases"/>
    <property type="match status" value="1"/>
</dbReference>
<dbReference type="Pfam" id="PF19086">
    <property type="entry name" value="Terpene_syn_C_2"/>
    <property type="match status" value="1"/>
</dbReference>
<evidence type="ECO:0000256" key="2">
    <source>
        <dbReference type="ARBA" id="ARBA00006333"/>
    </source>
</evidence>
<evidence type="ECO:0000256" key="6">
    <source>
        <dbReference type="RuleBase" id="RU366034"/>
    </source>
</evidence>
<dbReference type="OrthoDB" id="3349471at2759"/>
<reference evidence="7 8" key="1">
    <citation type="journal article" date="2012" name="Science">
        <title>The Paleozoic origin of enzymatic lignin decomposition reconstructed from 31 fungal genomes.</title>
        <authorList>
            <person name="Floudas D."/>
            <person name="Binder M."/>
            <person name="Riley R."/>
            <person name="Barry K."/>
            <person name="Blanchette R.A."/>
            <person name="Henrissat B."/>
            <person name="Martinez A.T."/>
            <person name="Otillar R."/>
            <person name="Spatafora J.W."/>
            <person name="Yadav J.S."/>
            <person name="Aerts A."/>
            <person name="Benoit I."/>
            <person name="Boyd A."/>
            <person name="Carlson A."/>
            <person name="Copeland A."/>
            <person name="Coutinho P.M."/>
            <person name="de Vries R.P."/>
            <person name="Ferreira P."/>
            <person name="Findley K."/>
            <person name="Foster B."/>
            <person name="Gaskell J."/>
            <person name="Glotzer D."/>
            <person name="Gorecki P."/>
            <person name="Heitman J."/>
            <person name="Hesse C."/>
            <person name="Hori C."/>
            <person name="Igarashi K."/>
            <person name="Jurgens J.A."/>
            <person name="Kallen N."/>
            <person name="Kersten P."/>
            <person name="Kohler A."/>
            <person name="Kuees U."/>
            <person name="Kumar T.K.A."/>
            <person name="Kuo A."/>
            <person name="LaButti K."/>
            <person name="Larrondo L.F."/>
            <person name="Lindquist E."/>
            <person name="Ling A."/>
            <person name="Lombard V."/>
            <person name="Lucas S."/>
            <person name="Lundell T."/>
            <person name="Martin R."/>
            <person name="McLaughlin D.J."/>
            <person name="Morgenstern I."/>
            <person name="Morin E."/>
            <person name="Murat C."/>
            <person name="Nagy L.G."/>
            <person name="Nolan M."/>
            <person name="Ohm R.A."/>
            <person name="Patyshakuliyeva A."/>
            <person name="Rokas A."/>
            <person name="Ruiz-Duenas F.J."/>
            <person name="Sabat G."/>
            <person name="Salamov A."/>
            <person name="Samejima M."/>
            <person name="Schmutz J."/>
            <person name="Slot J.C."/>
            <person name="St John F."/>
            <person name="Stenlid J."/>
            <person name="Sun H."/>
            <person name="Sun S."/>
            <person name="Syed K."/>
            <person name="Tsang A."/>
            <person name="Wiebenga A."/>
            <person name="Young D."/>
            <person name="Pisabarro A."/>
            <person name="Eastwood D.C."/>
            <person name="Martin F."/>
            <person name="Cullen D."/>
            <person name="Grigoriev I.V."/>
            <person name="Hibbett D.S."/>
        </authorList>
    </citation>
    <scope>NUCLEOTIDE SEQUENCE [LARGE SCALE GENOMIC DNA]</scope>
    <source>
        <strain evidence="7 8">DJM-731 SS1</strain>
    </source>
</reference>
<proteinExistence type="inferred from homology"/>
<dbReference type="GO" id="GO:0010333">
    <property type="term" value="F:terpene synthase activity"/>
    <property type="evidence" value="ECO:0007669"/>
    <property type="project" value="InterPro"/>
</dbReference>
<dbReference type="EMBL" id="JH795871">
    <property type="protein sequence ID" value="EJT99155.1"/>
    <property type="molecule type" value="Genomic_DNA"/>
</dbReference>
<dbReference type="OMA" id="PVEWIMY"/>
<dbReference type="PANTHER" id="PTHR35201">
    <property type="entry name" value="TERPENE SYNTHASE"/>
    <property type="match status" value="1"/>
</dbReference>
<evidence type="ECO:0000313" key="8">
    <source>
        <dbReference type="Proteomes" id="UP000030653"/>
    </source>
</evidence>
<dbReference type="PANTHER" id="PTHR35201:SF4">
    <property type="entry name" value="BETA-PINACENE SYNTHASE-RELATED"/>
    <property type="match status" value="1"/>
</dbReference>
<keyword evidence="8" id="KW-1185">Reference proteome</keyword>
<keyword evidence="4 6" id="KW-0460">Magnesium</keyword>
<dbReference type="InterPro" id="IPR034686">
    <property type="entry name" value="Terpene_cyclase-like_2"/>
</dbReference>
<dbReference type="GO" id="GO:0046872">
    <property type="term" value="F:metal ion binding"/>
    <property type="evidence" value="ECO:0007669"/>
    <property type="project" value="UniProtKB-KW"/>
</dbReference>
<dbReference type="Proteomes" id="UP000030653">
    <property type="component" value="Unassembled WGS sequence"/>
</dbReference>
<dbReference type="GeneID" id="63692427"/>
<evidence type="ECO:0000256" key="5">
    <source>
        <dbReference type="ARBA" id="ARBA00023239"/>
    </source>
</evidence>
<evidence type="ECO:0000256" key="4">
    <source>
        <dbReference type="ARBA" id="ARBA00022842"/>
    </source>
</evidence>
<dbReference type="Gene3D" id="1.10.600.10">
    <property type="entry name" value="Farnesyl Diphosphate Synthase"/>
    <property type="match status" value="1"/>
</dbReference>
<keyword evidence="3 6" id="KW-0479">Metal-binding</keyword>
<dbReference type="InterPro" id="IPR008949">
    <property type="entry name" value="Isoprenoid_synthase_dom_sf"/>
</dbReference>
<dbReference type="STRING" id="1858805.M5FQI3"/>
<dbReference type="SFLD" id="SFLDS00005">
    <property type="entry name" value="Isoprenoid_Synthase_Type_I"/>
    <property type="match status" value="1"/>
</dbReference>
<evidence type="ECO:0000313" key="7">
    <source>
        <dbReference type="EMBL" id="EJT99155.1"/>
    </source>
</evidence>
<gene>
    <name evidence="7" type="ORF">DACRYDRAFT_96371</name>
</gene>
<keyword evidence="5 6" id="KW-0456">Lyase</keyword>
<comment type="similarity">
    <text evidence="2 6">Belongs to the terpene synthase family.</text>
</comment>
<dbReference type="RefSeq" id="XP_040626053.1">
    <property type="nucleotide sequence ID" value="XM_040777365.1"/>
</dbReference>
<accession>M5FQI3</accession>
<evidence type="ECO:0000256" key="3">
    <source>
        <dbReference type="ARBA" id="ARBA00022723"/>
    </source>
</evidence>